<gene>
    <name evidence="10" type="ORF">AVEN_1393_1</name>
</gene>
<dbReference type="GO" id="GO:0016787">
    <property type="term" value="F:hydrolase activity"/>
    <property type="evidence" value="ECO:0007669"/>
    <property type="project" value="UniProtKB-KW"/>
</dbReference>
<evidence type="ECO:0000313" key="11">
    <source>
        <dbReference type="Proteomes" id="UP000499080"/>
    </source>
</evidence>
<dbReference type="GO" id="GO:0006310">
    <property type="term" value="P:DNA recombination"/>
    <property type="evidence" value="ECO:0007669"/>
    <property type="project" value="UniProtKB-KW"/>
</dbReference>
<keyword evidence="11" id="KW-1185">Reference proteome</keyword>
<evidence type="ECO:0008006" key="12">
    <source>
        <dbReference type="Google" id="ProtNLM"/>
    </source>
</evidence>
<keyword evidence="6" id="KW-0229">DNA integration</keyword>
<name>A0A4Y2LWW2_ARAVE</name>
<keyword evidence="7" id="KW-0695">RNA-directed DNA polymerase</keyword>
<keyword evidence="2" id="KW-0479">Metal-binding</keyword>
<accession>A0A4Y2LWW2</accession>
<keyword evidence="4" id="KW-0378">Hydrolase</keyword>
<keyword evidence="8" id="KW-0808">Transferase</keyword>
<keyword evidence="3" id="KW-0255">Endonuclease</keyword>
<reference evidence="10 11" key="1">
    <citation type="journal article" date="2019" name="Sci. Rep.">
        <title>Orb-weaving spider Araneus ventricosus genome elucidates the spidroin gene catalogue.</title>
        <authorList>
            <person name="Kono N."/>
            <person name="Nakamura H."/>
            <person name="Ohtoshi R."/>
            <person name="Moran D.A.P."/>
            <person name="Shinohara A."/>
            <person name="Yoshida Y."/>
            <person name="Fujiwara M."/>
            <person name="Mori M."/>
            <person name="Tomita M."/>
            <person name="Arakawa K."/>
        </authorList>
    </citation>
    <scope>NUCLEOTIDE SEQUENCE [LARGE SCALE GENOMIC DNA]</scope>
</reference>
<keyword evidence="8" id="KW-0239">DNA-directed DNA polymerase</keyword>
<evidence type="ECO:0000256" key="5">
    <source>
        <dbReference type="ARBA" id="ARBA00022842"/>
    </source>
</evidence>
<dbReference type="OrthoDB" id="97058at2759"/>
<keyword evidence="9" id="KW-0233">DNA recombination</keyword>
<dbReference type="PANTHER" id="PTHR42648:SF11">
    <property type="entry name" value="TRANSPOSON TY4-P GAG-POL POLYPROTEIN"/>
    <property type="match status" value="1"/>
</dbReference>
<keyword evidence="8" id="KW-0548">Nucleotidyltransferase</keyword>
<dbReference type="InterPro" id="IPR039537">
    <property type="entry name" value="Retrotran_Ty1/copia-like"/>
</dbReference>
<organism evidence="10 11">
    <name type="scientific">Araneus ventricosus</name>
    <name type="common">Orbweaver spider</name>
    <name type="synonym">Epeira ventricosa</name>
    <dbReference type="NCBI Taxonomy" id="182803"/>
    <lineage>
        <taxon>Eukaryota</taxon>
        <taxon>Metazoa</taxon>
        <taxon>Ecdysozoa</taxon>
        <taxon>Arthropoda</taxon>
        <taxon>Chelicerata</taxon>
        <taxon>Arachnida</taxon>
        <taxon>Araneae</taxon>
        <taxon>Araneomorphae</taxon>
        <taxon>Entelegynae</taxon>
        <taxon>Araneoidea</taxon>
        <taxon>Araneidae</taxon>
        <taxon>Araneus</taxon>
    </lineage>
</organism>
<evidence type="ECO:0000313" key="10">
    <source>
        <dbReference type="EMBL" id="GBN18006.1"/>
    </source>
</evidence>
<evidence type="ECO:0000256" key="9">
    <source>
        <dbReference type="ARBA" id="ARBA00023172"/>
    </source>
</evidence>
<keyword evidence="1" id="KW-0540">Nuclease</keyword>
<dbReference type="AlphaFoldDB" id="A0A4Y2LWW2"/>
<dbReference type="GO" id="GO:0004519">
    <property type="term" value="F:endonuclease activity"/>
    <property type="evidence" value="ECO:0007669"/>
    <property type="project" value="UniProtKB-KW"/>
</dbReference>
<dbReference type="PANTHER" id="PTHR42648">
    <property type="entry name" value="TRANSPOSASE, PUTATIVE-RELATED"/>
    <property type="match status" value="1"/>
</dbReference>
<evidence type="ECO:0000256" key="2">
    <source>
        <dbReference type="ARBA" id="ARBA00022723"/>
    </source>
</evidence>
<evidence type="ECO:0000256" key="6">
    <source>
        <dbReference type="ARBA" id="ARBA00022908"/>
    </source>
</evidence>
<evidence type="ECO:0000256" key="7">
    <source>
        <dbReference type="ARBA" id="ARBA00022918"/>
    </source>
</evidence>
<sequence length="134" mass="16003">MNDQQTKLLGKREGKLYKSMLETDENAFLGTYSRRVDDLFTWHKKLAHQNIYQVKYVLKSQGIEYKDSEEFFYEACVLEKQHTFPFERNKNTAKYPGEIIHVDVSGHMEELSIGHARYFLLCKDDYSHYRAVYF</sequence>
<dbReference type="GO" id="GO:0003887">
    <property type="term" value="F:DNA-directed DNA polymerase activity"/>
    <property type="evidence" value="ECO:0007669"/>
    <property type="project" value="UniProtKB-KW"/>
</dbReference>
<dbReference type="GO" id="GO:0046872">
    <property type="term" value="F:metal ion binding"/>
    <property type="evidence" value="ECO:0007669"/>
    <property type="project" value="UniProtKB-KW"/>
</dbReference>
<protein>
    <recommendedName>
        <fullName evidence="12">GAG-pre-integrase domain-containing protein</fullName>
    </recommendedName>
</protein>
<comment type="caution">
    <text evidence="10">The sequence shown here is derived from an EMBL/GenBank/DDBJ whole genome shotgun (WGS) entry which is preliminary data.</text>
</comment>
<keyword evidence="5" id="KW-0460">Magnesium</keyword>
<evidence type="ECO:0000256" key="3">
    <source>
        <dbReference type="ARBA" id="ARBA00022759"/>
    </source>
</evidence>
<proteinExistence type="predicted"/>
<evidence type="ECO:0000256" key="4">
    <source>
        <dbReference type="ARBA" id="ARBA00022801"/>
    </source>
</evidence>
<dbReference type="GO" id="GO:0015074">
    <property type="term" value="P:DNA integration"/>
    <property type="evidence" value="ECO:0007669"/>
    <property type="project" value="UniProtKB-KW"/>
</dbReference>
<dbReference type="Proteomes" id="UP000499080">
    <property type="component" value="Unassembled WGS sequence"/>
</dbReference>
<dbReference type="GO" id="GO:0003964">
    <property type="term" value="F:RNA-directed DNA polymerase activity"/>
    <property type="evidence" value="ECO:0007669"/>
    <property type="project" value="UniProtKB-KW"/>
</dbReference>
<dbReference type="EMBL" id="BGPR01006327">
    <property type="protein sequence ID" value="GBN18006.1"/>
    <property type="molecule type" value="Genomic_DNA"/>
</dbReference>
<evidence type="ECO:0000256" key="8">
    <source>
        <dbReference type="ARBA" id="ARBA00022932"/>
    </source>
</evidence>
<evidence type="ECO:0000256" key="1">
    <source>
        <dbReference type="ARBA" id="ARBA00022722"/>
    </source>
</evidence>